<dbReference type="Proteomes" id="UP000000322">
    <property type="component" value="Chromosome"/>
</dbReference>
<dbReference type="InterPro" id="IPR036117">
    <property type="entry name" value="DhaL_dom_sf"/>
</dbReference>
<evidence type="ECO:0000313" key="5">
    <source>
        <dbReference type="EMBL" id="ACZ22303.1"/>
    </source>
</evidence>
<dbReference type="PANTHER" id="PTHR28629">
    <property type="entry name" value="TRIOKINASE/FMN CYCLASE"/>
    <property type="match status" value="1"/>
</dbReference>
<keyword evidence="1" id="KW-0808">Transferase</keyword>
<evidence type="ECO:0000313" key="6">
    <source>
        <dbReference type="Proteomes" id="UP000000322"/>
    </source>
</evidence>
<dbReference type="KEGG" id="ske:Sked_23890"/>
<dbReference type="SUPFAM" id="SSF101473">
    <property type="entry name" value="DhaL-like"/>
    <property type="match status" value="1"/>
</dbReference>
<name>D1BJA9_SANKS</name>
<accession>D1BJA9</accession>
<dbReference type="Pfam" id="PF02734">
    <property type="entry name" value="Dak2"/>
    <property type="match status" value="1"/>
</dbReference>
<keyword evidence="2 5" id="KW-0418">Kinase</keyword>
<dbReference type="InterPro" id="IPR012737">
    <property type="entry name" value="DhaK_L_YcgS"/>
</dbReference>
<evidence type="ECO:0000256" key="1">
    <source>
        <dbReference type="ARBA" id="ARBA00022679"/>
    </source>
</evidence>
<keyword evidence="6" id="KW-1185">Reference proteome</keyword>
<dbReference type="SMART" id="SM01120">
    <property type="entry name" value="Dak2"/>
    <property type="match status" value="1"/>
</dbReference>
<dbReference type="GO" id="GO:0005829">
    <property type="term" value="C:cytosol"/>
    <property type="evidence" value="ECO:0007669"/>
    <property type="project" value="TreeGrafter"/>
</dbReference>
<evidence type="ECO:0000256" key="3">
    <source>
        <dbReference type="SAM" id="MobiDB-lite"/>
    </source>
</evidence>
<feature type="region of interest" description="Disordered" evidence="3">
    <location>
        <begin position="247"/>
        <end position="271"/>
    </location>
</feature>
<gene>
    <name evidence="5" type="ordered locus">Sked_23890</name>
</gene>
<dbReference type="GO" id="GO:0004371">
    <property type="term" value="F:glycerone kinase activity"/>
    <property type="evidence" value="ECO:0007669"/>
    <property type="project" value="InterPro"/>
</dbReference>
<dbReference type="EMBL" id="CP001819">
    <property type="protein sequence ID" value="ACZ22303.1"/>
    <property type="molecule type" value="Genomic_DNA"/>
</dbReference>
<dbReference type="HOGENOM" id="CLU_066424_1_0_11"/>
<evidence type="ECO:0000259" key="4">
    <source>
        <dbReference type="PROSITE" id="PS51480"/>
    </source>
</evidence>
<dbReference type="STRING" id="446469.Sked_23890"/>
<feature type="domain" description="DhaL" evidence="4">
    <location>
        <begin position="42"/>
        <end position="243"/>
    </location>
</feature>
<proteinExistence type="predicted"/>
<dbReference type="InterPro" id="IPR004007">
    <property type="entry name" value="DhaL_dom"/>
</dbReference>
<protein>
    <submittedName>
        <fullName evidence="5">Dihydroxyacetone kinase, phosphoprotein-dependent, L subunit</fullName>
    </submittedName>
</protein>
<dbReference type="PROSITE" id="PS51480">
    <property type="entry name" value="DHAL"/>
    <property type="match status" value="1"/>
</dbReference>
<dbReference type="GO" id="GO:0019563">
    <property type="term" value="P:glycerol catabolic process"/>
    <property type="evidence" value="ECO:0007669"/>
    <property type="project" value="TreeGrafter"/>
</dbReference>
<dbReference type="InterPro" id="IPR050861">
    <property type="entry name" value="Dihydroxyacetone_Kinase"/>
</dbReference>
<dbReference type="eggNOG" id="COG1461">
    <property type="taxonomic scope" value="Bacteria"/>
</dbReference>
<dbReference type="NCBIfam" id="TIGR02365">
    <property type="entry name" value="dha_L_ycgS"/>
    <property type="match status" value="1"/>
</dbReference>
<dbReference type="FunFam" id="1.25.40.340:FF:000002">
    <property type="entry name" value="Dihydroxyacetone kinase, L subunit"/>
    <property type="match status" value="1"/>
</dbReference>
<sequence>MTGSASVARAQDETDQHHQVRPQVGTGAVEREREVGMTLDVAWAQRWARESAAAIAAARDELVELDRQIGDGDHGENLNRGFQAVVAKVDAADQHPELVSDVLRTVATTLMSSVGGASGPLYGTAFLRAAKVSGLATLDAHAVVALLEGALEGITARGKAAPGEKTMVDAWGPAVDAAVDAADAGASPVEVLQAAARAASVGASQTSSLVATKGRASYLGERSIGHEDPGAASSALILQAAVDAAVGTASESTPDSTTGRPADVPVTGDEA</sequence>
<dbReference type="Gene3D" id="1.25.40.340">
    <property type="match status" value="1"/>
</dbReference>
<dbReference type="AlphaFoldDB" id="D1BJA9"/>
<organism evidence="5 6">
    <name type="scientific">Sanguibacter keddieii (strain ATCC 51767 / DSM 10542 / NCFB 3025 / ST-74)</name>
    <dbReference type="NCBI Taxonomy" id="446469"/>
    <lineage>
        <taxon>Bacteria</taxon>
        <taxon>Bacillati</taxon>
        <taxon>Actinomycetota</taxon>
        <taxon>Actinomycetes</taxon>
        <taxon>Micrococcales</taxon>
        <taxon>Sanguibacteraceae</taxon>
        <taxon>Sanguibacter</taxon>
    </lineage>
</organism>
<dbReference type="PANTHER" id="PTHR28629:SF4">
    <property type="entry name" value="TRIOKINASE_FMN CYCLASE"/>
    <property type="match status" value="1"/>
</dbReference>
<feature type="region of interest" description="Disordered" evidence="3">
    <location>
        <begin position="1"/>
        <end position="31"/>
    </location>
</feature>
<evidence type="ECO:0000256" key="2">
    <source>
        <dbReference type="ARBA" id="ARBA00022777"/>
    </source>
</evidence>
<feature type="compositionally biased region" description="Polar residues" evidence="3">
    <location>
        <begin position="249"/>
        <end position="259"/>
    </location>
</feature>
<reference evidence="5 6" key="1">
    <citation type="journal article" date="2009" name="Stand. Genomic Sci.">
        <title>Complete genome sequence of Sanguibacter keddieii type strain (ST-74).</title>
        <authorList>
            <person name="Ivanova N."/>
            <person name="Sikorski J."/>
            <person name="Sims D."/>
            <person name="Brettin T."/>
            <person name="Detter J.C."/>
            <person name="Han C."/>
            <person name="Lapidus A."/>
            <person name="Copeland A."/>
            <person name="Glavina Del Rio T."/>
            <person name="Nolan M."/>
            <person name="Chen F."/>
            <person name="Lucas S."/>
            <person name="Tice H."/>
            <person name="Cheng J.F."/>
            <person name="Bruce D."/>
            <person name="Goodwin L."/>
            <person name="Pitluck S."/>
            <person name="Pati A."/>
            <person name="Mavromatis K."/>
            <person name="Chen A."/>
            <person name="Palaniappan K."/>
            <person name="D'haeseleer P."/>
            <person name="Chain P."/>
            <person name="Bristow J."/>
            <person name="Eisen J.A."/>
            <person name="Markowitz V."/>
            <person name="Hugenholtz P."/>
            <person name="Goker M."/>
            <person name="Pukall R."/>
            <person name="Klenk H.P."/>
            <person name="Kyrpides N.C."/>
        </authorList>
    </citation>
    <scope>NUCLEOTIDE SEQUENCE [LARGE SCALE GENOMIC DNA]</scope>
    <source>
        <strain evidence="6">ATCC 51767 / DSM 10542 / NCFB 3025 / ST-74</strain>
    </source>
</reference>